<sequence length="179" mass="19069">MEVLARYCSIPGYNKLCCESCSKRSTQSPPFLTEAAETEDELSFDPSASRAGMIPTSLSSDNEETESEARSLLTILSSIESNADLGLVSPTENRAKTSDPALRRSQLAASKTFKLVAVPPSAATHNSNIHTHKSSGAAMPLAAGANSSSTGAHSSVKTLKRNDKPQEKRRSLQSSSIER</sequence>
<comment type="caution">
    <text evidence="2">The sequence shown here is derived from an EMBL/GenBank/DDBJ whole genome shotgun (WGS) entry which is preliminary data.</text>
</comment>
<reference evidence="2" key="1">
    <citation type="submission" date="2023-05" db="EMBL/GenBank/DDBJ databases">
        <authorList>
            <person name="Stuckert A."/>
        </authorList>
    </citation>
    <scope>NUCLEOTIDE SEQUENCE</scope>
</reference>
<evidence type="ECO:0000313" key="2">
    <source>
        <dbReference type="EMBL" id="CAI9550076.1"/>
    </source>
</evidence>
<keyword evidence="3" id="KW-1185">Reference proteome</keyword>
<dbReference type="Proteomes" id="UP001162483">
    <property type="component" value="Unassembled WGS sequence"/>
</dbReference>
<evidence type="ECO:0000313" key="3">
    <source>
        <dbReference type="Proteomes" id="UP001162483"/>
    </source>
</evidence>
<accession>A0ABN9BQV7</accession>
<gene>
    <name evidence="2" type="ORF">SPARVUS_LOCUS3451020</name>
</gene>
<name>A0ABN9BQV7_9NEOB</name>
<evidence type="ECO:0000256" key="1">
    <source>
        <dbReference type="SAM" id="MobiDB-lite"/>
    </source>
</evidence>
<feature type="compositionally biased region" description="Polar residues" evidence="1">
    <location>
        <begin position="145"/>
        <end position="157"/>
    </location>
</feature>
<feature type="region of interest" description="Disordered" evidence="1">
    <location>
        <begin position="22"/>
        <end position="68"/>
    </location>
</feature>
<organism evidence="2 3">
    <name type="scientific">Staurois parvus</name>
    <dbReference type="NCBI Taxonomy" id="386267"/>
    <lineage>
        <taxon>Eukaryota</taxon>
        <taxon>Metazoa</taxon>
        <taxon>Chordata</taxon>
        <taxon>Craniata</taxon>
        <taxon>Vertebrata</taxon>
        <taxon>Euteleostomi</taxon>
        <taxon>Amphibia</taxon>
        <taxon>Batrachia</taxon>
        <taxon>Anura</taxon>
        <taxon>Neobatrachia</taxon>
        <taxon>Ranoidea</taxon>
        <taxon>Ranidae</taxon>
        <taxon>Staurois</taxon>
    </lineage>
</organism>
<proteinExistence type="predicted"/>
<dbReference type="EMBL" id="CATNWA010005460">
    <property type="protein sequence ID" value="CAI9550076.1"/>
    <property type="molecule type" value="Genomic_DNA"/>
</dbReference>
<feature type="compositionally biased region" description="Basic and acidic residues" evidence="1">
    <location>
        <begin position="160"/>
        <end position="170"/>
    </location>
</feature>
<protein>
    <submittedName>
        <fullName evidence="2">Uncharacterized protein</fullName>
    </submittedName>
</protein>
<feature type="region of interest" description="Disordered" evidence="1">
    <location>
        <begin position="124"/>
        <end position="179"/>
    </location>
</feature>